<name>A0ABP1R1U0_9HEXA</name>
<feature type="compositionally biased region" description="Basic and acidic residues" evidence="1">
    <location>
        <begin position="150"/>
        <end position="160"/>
    </location>
</feature>
<feature type="region of interest" description="Disordered" evidence="1">
    <location>
        <begin position="582"/>
        <end position="734"/>
    </location>
</feature>
<protein>
    <recommendedName>
        <fullName evidence="2">Winged helix Storkhead-box1 domain-containing protein</fullName>
    </recommendedName>
</protein>
<reference evidence="3 4" key="1">
    <citation type="submission" date="2024-08" db="EMBL/GenBank/DDBJ databases">
        <authorList>
            <person name="Cucini C."/>
            <person name="Frati F."/>
        </authorList>
    </citation>
    <scope>NUCLEOTIDE SEQUENCE [LARGE SCALE GENOMIC DNA]</scope>
</reference>
<feature type="compositionally biased region" description="Basic residues" evidence="1">
    <location>
        <begin position="537"/>
        <end position="546"/>
    </location>
</feature>
<dbReference type="Proteomes" id="UP001642540">
    <property type="component" value="Unassembled WGS sequence"/>
</dbReference>
<evidence type="ECO:0000313" key="4">
    <source>
        <dbReference type="Proteomes" id="UP001642540"/>
    </source>
</evidence>
<sequence length="1232" mass="133555">MAPLFGQRQKVPEELATTSQCPPHASSSSGGTLSSATMDSHSQCMNTCRAHHSANPHPSSGSRNGHHHRQEAPPPLPLRQTGANDTCQVISGDTTAIRKYLVLLQDCLAIKFAPLVNGHQSHPYPFSFTSNKNCNSGHNCTSVDDEDDPLVSHRPTDLHHQRVSANSSKGGSNSINESHSNSRNSQSNHLSNHNSNNHPQHNHFPLGNNAAGIHNNEDPQQAFHLQNHHKSSRPEQFHFLQSSSRGGTANRPSASSNGVGAILGSNTAEVDHSLHGLYLYKGFKEANIQCYWNSALSETFKNIQYKGYIVPSTILVGALPKFLSILRTAWSRQMLRSPAGYRIEFIGEIEEVIADPIQKGQFAPLSDSLCWAILELTSLGQEAFVDSIMSALQLTFPTMSCPSRELVFQTLEKLIKERKVYQTSRGYFVVTPDIFRYMISANFHNAESSPSFPTNHPGLTLDALLHPNCHEHDKMSFSHQSWDSAVSTGDHNRCSSTSTGEELIVVAPSPKLKRHNSLKTIRQRDVAVTQMSASTGQRRHSLRLPKSKSCGRMNDSIDDDEEVKTAKVKSSTLEHISRAMRSLRTGASNTSNHDGGAGDAEKGKKNKSLLSKLFPFRRSNSKPRNEKITATTTTTKEATKPASGSTTSSTSTSNCSMSPPTNSKHSGNVKDSAKFISTQTQTSNSTEQLCAPSITLSSSRSSHPPAASVPTGSTEKNSGRLPMESSTPENSSDMDGCILHQDCINGDGSHQTRSSSRRSMSMLDESPLYDVLQDVPNISGINHISPNFQVGCPVAPPTFPGFHRGESSRCSTLSSQAASSLGYGSQGHPSHLNTYSPNLDSGLASYGYYGDSSMSNSHSPCPSTGAYCSPSAHYGYNNRNNNCNTIFPQPAKPTAYSSARYKSSYEWYRKRYPNYISPVGRSSPLYASLTAPRTKSRSRPTYESLLTPMDEKHGGGLVQMVENHRCPSASQQNGNANKTTMPVNSTMSNNTNDAQGSQKSSTNTTTVTQAVKSTTNMELELLLPLGKIMKAALNAKKDAIRDAWLRDDLGPGYAAYADRYKLNQGATSSSNNNEPIKVNLDNTGAKLRVGEPSTKTEVTTVVNNNGVIETHFDSSSGANQPMFDLGSPNMKSTVEIKTLGGVTDVVLVNGKTGEETKILPTTNNSQEKGQSCAKQHVSSGSSTRSKSNNGIIINKNNNSYEKILDKRSPSSCVKISDIGKDSGADEDFIKGC</sequence>
<organism evidence="3 4">
    <name type="scientific">Orchesella dallaii</name>
    <dbReference type="NCBI Taxonomy" id="48710"/>
    <lineage>
        <taxon>Eukaryota</taxon>
        <taxon>Metazoa</taxon>
        <taxon>Ecdysozoa</taxon>
        <taxon>Arthropoda</taxon>
        <taxon>Hexapoda</taxon>
        <taxon>Collembola</taxon>
        <taxon>Entomobryomorpha</taxon>
        <taxon>Entomobryoidea</taxon>
        <taxon>Orchesellidae</taxon>
        <taxon>Orchesellinae</taxon>
        <taxon>Orchesella</taxon>
    </lineage>
</organism>
<dbReference type="EMBL" id="CAXLJM020000049">
    <property type="protein sequence ID" value="CAL8114048.1"/>
    <property type="molecule type" value="Genomic_DNA"/>
</dbReference>
<dbReference type="PANTHER" id="PTHR22437">
    <property type="entry name" value="WINGED HELIX DOMAIN-CONTAINING PROTEIN"/>
    <property type="match status" value="1"/>
</dbReference>
<keyword evidence="4" id="KW-1185">Reference proteome</keyword>
<feature type="compositionally biased region" description="Polar residues" evidence="1">
    <location>
        <begin position="724"/>
        <end position="733"/>
    </location>
</feature>
<feature type="compositionally biased region" description="Polar residues" evidence="1">
    <location>
        <begin position="968"/>
        <end position="996"/>
    </location>
</feature>
<feature type="region of interest" description="Disordered" evidence="1">
    <location>
        <begin position="1"/>
        <end position="83"/>
    </location>
</feature>
<evidence type="ECO:0000259" key="2">
    <source>
        <dbReference type="Pfam" id="PF10264"/>
    </source>
</evidence>
<feature type="compositionally biased region" description="Low complexity" evidence="1">
    <location>
        <begin position="997"/>
        <end position="1008"/>
    </location>
</feature>
<feature type="compositionally biased region" description="Polar residues" evidence="1">
    <location>
        <begin position="163"/>
        <end position="175"/>
    </location>
</feature>
<dbReference type="InterPro" id="IPR040126">
    <property type="entry name" value="STOX1/2"/>
</dbReference>
<feature type="region of interest" description="Disordered" evidence="1">
    <location>
        <begin position="525"/>
        <end position="557"/>
    </location>
</feature>
<comment type="caution">
    <text evidence="3">The sequence shown here is derived from an EMBL/GenBank/DDBJ whole genome shotgun (WGS) entry which is preliminary data.</text>
</comment>
<feature type="compositionally biased region" description="Low complexity" evidence="1">
    <location>
        <begin position="643"/>
        <end position="663"/>
    </location>
</feature>
<evidence type="ECO:0000313" key="3">
    <source>
        <dbReference type="EMBL" id="CAL8114048.1"/>
    </source>
</evidence>
<dbReference type="PANTHER" id="PTHR22437:SF0">
    <property type="entry name" value="FI21431P1"/>
    <property type="match status" value="1"/>
</dbReference>
<feature type="region of interest" description="Disordered" evidence="1">
    <location>
        <begin position="967"/>
        <end position="1008"/>
    </location>
</feature>
<feature type="compositionally biased region" description="Low complexity" evidence="1">
    <location>
        <begin position="677"/>
        <end position="710"/>
    </location>
</feature>
<dbReference type="InterPro" id="IPR019391">
    <property type="entry name" value="Storkhead-box_WHD"/>
</dbReference>
<proteinExistence type="predicted"/>
<dbReference type="Pfam" id="PF10264">
    <property type="entry name" value="WHD_Storkhead"/>
    <property type="match status" value="1"/>
</dbReference>
<evidence type="ECO:0000256" key="1">
    <source>
        <dbReference type="SAM" id="MobiDB-lite"/>
    </source>
</evidence>
<feature type="region of interest" description="Disordered" evidence="1">
    <location>
        <begin position="145"/>
        <end position="216"/>
    </location>
</feature>
<feature type="compositionally biased region" description="Low complexity" evidence="1">
    <location>
        <begin position="25"/>
        <end position="37"/>
    </location>
</feature>
<feature type="domain" description="Winged helix Storkhead-box1" evidence="2">
    <location>
        <begin position="356"/>
        <end position="432"/>
    </location>
</feature>
<gene>
    <name evidence="3" type="ORF">ODALV1_LOCUS16290</name>
</gene>
<feature type="compositionally biased region" description="Low complexity" evidence="1">
    <location>
        <begin position="176"/>
        <end position="203"/>
    </location>
</feature>
<accession>A0ABP1R1U0</accession>